<accession>A0ACC4BTZ3</accession>
<organism evidence="1 2">
    <name type="scientific">Populus alba</name>
    <name type="common">White poplar</name>
    <dbReference type="NCBI Taxonomy" id="43335"/>
    <lineage>
        <taxon>Eukaryota</taxon>
        <taxon>Viridiplantae</taxon>
        <taxon>Streptophyta</taxon>
        <taxon>Embryophyta</taxon>
        <taxon>Tracheophyta</taxon>
        <taxon>Spermatophyta</taxon>
        <taxon>Magnoliopsida</taxon>
        <taxon>eudicotyledons</taxon>
        <taxon>Gunneridae</taxon>
        <taxon>Pentapetalae</taxon>
        <taxon>rosids</taxon>
        <taxon>fabids</taxon>
        <taxon>Malpighiales</taxon>
        <taxon>Salicaceae</taxon>
        <taxon>Saliceae</taxon>
        <taxon>Populus</taxon>
    </lineage>
</organism>
<proteinExistence type="predicted"/>
<sequence>MQEHSSIFLLDMIKMPSKNGWTNPCLVCIDSFITSIFIANQVKALNEIKASLGWRVVYAWVGDDPCGDGDHPPWSGVTCSIAGDYRVVTELEVYAVSIVGPFPTAVTNLLDLTRLDLHNNKLTGPIPPQIGRLKRLKILYLSFNAFKGEIPRELANLPELRYLYLHENRFSGRIPAELGTLKNLRHFYLNDNYLTGGVPAQLANLTSLEILHLSHNKMTGIIPVGLAHMPRLTYLYLDHNNFNGRIPDAFYKHPYLKELYIEGNAFKPGVNPIGVHKVLEVSDTDFIEYESFDPKPASSVCKVFHRIGLLLRASIKRKNTSLDKSEAYPSPSNKHSKNAMENLLKQVRVRFFGQENSEEPRSARERTPSFKEEIKRPQNWFQRQFSGQMNKDYDSSGIEHVTAVAAAVYAIASSNAPSIQEQGRISKVPEPSLTQIKSKMKESTDLMSEPGEGSMRSPENAPRIQTILTSTESLKRQNSKVPETAIEETTTSDDAAAAPQFKRTRTVTDKPAPSMKKTPTFADKSLSSTKDMKPESAEPITDVPTTWPRITAPKPDQPPTSKPATPTTKIERKVSSTPGIDGTNADAWERAELSKIQKRYEKTNARILSWENKKKEKARNRLRKTDQNESEGKRSKALKKFSAEMAEIDQIAGAAKAQAAERQRNEELRAKGKANTIRKTGKLPRTCFCF</sequence>
<reference evidence="1 2" key="1">
    <citation type="journal article" date="2024" name="Plant Biotechnol. J.">
        <title>Genome and CRISPR/Cas9 system of a widespread forest tree (Populus alba) in the world.</title>
        <authorList>
            <person name="Liu Y.J."/>
            <person name="Jiang P.F."/>
            <person name="Han X.M."/>
            <person name="Li X.Y."/>
            <person name="Wang H.M."/>
            <person name="Wang Y.J."/>
            <person name="Wang X.X."/>
            <person name="Zeng Q.Y."/>
        </authorList>
    </citation>
    <scope>NUCLEOTIDE SEQUENCE [LARGE SCALE GENOMIC DNA]</scope>
    <source>
        <strain evidence="2">cv. PAL-ZL1</strain>
    </source>
</reference>
<evidence type="ECO:0000313" key="1">
    <source>
        <dbReference type="EMBL" id="KAL3581875.1"/>
    </source>
</evidence>
<name>A0ACC4BTZ3_POPAL</name>
<dbReference type="EMBL" id="RCHU02000008">
    <property type="protein sequence ID" value="KAL3581875.1"/>
    <property type="molecule type" value="Genomic_DNA"/>
</dbReference>
<gene>
    <name evidence="1" type="ORF">D5086_016207</name>
</gene>
<dbReference type="Proteomes" id="UP000309997">
    <property type="component" value="Unassembled WGS sequence"/>
</dbReference>
<evidence type="ECO:0000313" key="2">
    <source>
        <dbReference type="Proteomes" id="UP000309997"/>
    </source>
</evidence>
<comment type="caution">
    <text evidence="1">The sequence shown here is derived from an EMBL/GenBank/DDBJ whole genome shotgun (WGS) entry which is preliminary data.</text>
</comment>
<keyword evidence="2" id="KW-1185">Reference proteome</keyword>
<protein>
    <submittedName>
        <fullName evidence="1">Uncharacterized protein</fullName>
    </submittedName>
</protein>